<evidence type="ECO:0000256" key="1">
    <source>
        <dbReference type="SAM" id="Phobius"/>
    </source>
</evidence>
<evidence type="ECO:0000259" key="2">
    <source>
        <dbReference type="Pfam" id="PF06030"/>
    </source>
</evidence>
<comment type="caution">
    <text evidence="4">The sequence shown here is derived from an EMBL/GenBank/DDBJ whole genome shotgun (WGS) entry which is preliminary data.</text>
</comment>
<name>A0A0R2B781_9LACO</name>
<protein>
    <submittedName>
        <fullName evidence="4">Uncharacterized protein</fullName>
    </submittedName>
</protein>
<dbReference type="EMBL" id="AYZQ01000005">
    <property type="protein sequence ID" value="KRM71260.1"/>
    <property type="molecule type" value="Genomic_DNA"/>
</dbReference>
<keyword evidence="5" id="KW-1185">Reference proteome</keyword>
<sequence length="386" mass="42344">MGKVRDSANLFFLVEKETKTLKIKAALLAVLVTILTVFAGGTQVFASEFSFGVTPIAAANQIDKSKSYFDLQLKPGQKETVYVQLKNDLAREVKVNVAVNHATTNSNVIVDYSTSAKTADASMKYDLAKIVQAPKQVTLKPHSVVKVPFQLQMPAATFNGVLAGGITFKEAKTTKTSQSSSSQGLAINNEYSYVVALLMRQNSNPVTPNMSLHTVKPDQINARNVISANLQNNQMTYINQVAIQAQVTKKGDSKVLYSANKAALQIAPNSNFNFPVALNGQALEPGTYHIKLIVDGNKSANGKYARGKDSKGQSLRYQNEWILEKDFTISAATAQDLNKKDVTIKADYTWIYILVGIGLLLLVLLIIWLIWRKKQKDAKEAARKAE</sequence>
<accession>A0A0R2B781</accession>
<dbReference type="Proteomes" id="UP000051672">
    <property type="component" value="Unassembled WGS sequence"/>
</dbReference>
<dbReference type="AlphaFoldDB" id="A0A0R2B781"/>
<gene>
    <name evidence="4" type="ORF">FC34_GL001738</name>
</gene>
<keyword evidence="1" id="KW-0472">Membrane</keyword>
<feature type="transmembrane region" description="Helical" evidence="1">
    <location>
        <begin position="350"/>
        <end position="371"/>
    </location>
</feature>
<dbReference type="InterPro" id="IPR021759">
    <property type="entry name" value="WxLIP_HBD"/>
</dbReference>
<dbReference type="InterPro" id="IPR010317">
    <property type="entry name" value="WxLIP_PGBD"/>
</dbReference>
<organism evidence="4 5">
    <name type="scientific">Lacticaseibacillus brantae DSM 23927</name>
    <dbReference type="NCBI Taxonomy" id="1423727"/>
    <lineage>
        <taxon>Bacteria</taxon>
        <taxon>Bacillati</taxon>
        <taxon>Bacillota</taxon>
        <taxon>Bacilli</taxon>
        <taxon>Lactobacillales</taxon>
        <taxon>Lactobacillaceae</taxon>
        <taxon>Lacticaseibacillus</taxon>
    </lineage>
</organism>
<evidence type="ECO:0000259" key="3">
    <source>
        <dbReference type="Pfam" id="PF11797"/>
    </source>
</evidence>
<reference evidence="4 5" key="1">
    <citation type="journal article" date="2015" name="Genome Announc.">
        <title>Expanding the biotechnology potential of lactobacilli through comparative genomics of 213 strains and associated genera.</title>
        <authorList>
            <person name="Sun Z."/>
            <person name="Harris H.M."/>
            <person name="McCann A."/>
            <person name="Guo C."/>
            <person name="Argimon S."/>
            <person name="Zhang W."/>
            <person name="Yang X."/>
            <person name="Jeffery I.B."/>
            <person name="Cooney J.C."/>
            <person name="Kagawa T.F."/>
            <person name="Liu W."/>
            <person name="Song Y."/>
            <person name="Salvetti E."/>
            <person name="Wrobel A."/>
            <person name="Rasinkangas P."/>
            <person name="Parkhill J."/>
            <person name="Rea M.C."/>
            <person name="O'Sullivan O."/>
            <person name="Ritari J."/>
            <person name="Douillard F.P."/>
            <person name="Paul Ross R."/>
            <person name="Yang R."/>
            <person name="Briner A.E."/>
            <person name="Felis G.E."/>
            <person name="de Vos W.M."/>
            <person name="Barrangou R."/>
            <person name="Klaenhammer T.R."/>
            <person name="Caufield P.W."/>
            <person name="Cui Y."/>
            <person name="Zhang H."/>
            <person name="O'Toole P.W."/>
        </authorList>
    </citation>
    <scope>NUCLEOTIDE SEQUENCE [LARGE SCALE GENOMIC DNA]</scope>
    <source>
        <strain evidence="4 5">DSM 23927</strain>
    </source>
</reference>
<feature type="domain" description="WxL Interacting Protein peptidoglycan binding" evidence="2">
    <location>
        <begin position="51"/>
        <end position="170"/>
    </location>
</feature>
<keyword evidence="1" id="KW-0812">Transmembrane</keyword>
<keyword evidence="1" id="KW-1133">Transmembrane helix</keyword>
<feature type="domain" description="WxL Interacting Protein host binding" evidence="3">
    <location>
        <begin position="183"/>
        <end position="339"/>
    </location>
</feature>
<dbReference type="STRING" id="1423727.FC34_GL001738"/>
<dbReference type="Pfam" id="PF06030">
    <property type="entry name" value="WxLIP_PGBD"/>
    <property type="match status" value="1"/>
</dbReference>
<evidence type="ECO:0000313" key="4">
    <source>
        <dbReference type="EMBL" id="KRM71260.1"/>
    </source>
</evidence>
<dbReference type="PATRIC" id="fig|1423727.3.peg.1763"/>
<evidence type="ECO:0000313" key="5">
    <source>
        <dbReference type="Proteomes" id="UP000051672"/>
    </source>
</evidence>
<dbReference type="Pfam" id="PF11797">
    <property type="entry name" value="WxLIP_HBD"/>
    <property type="match status" value="1"/>
</dbReference>
<proteinExistence type="predicted"/>